<name>A0ABQ6G535_9CHLR</name>
<evidence type="ECO:0000313" key="1">
    <source>
        <dbReference type="EMBL" id="GLV60949.1"/>
    </source>
</evidence>
<proteinExistence type="predicted"/>
<dbReference type="EMBL" id="BSRI01000002">
    <property type="protein sequence ID" value="GLV60949.1"/>
    <property type="molecule type" value="Genomic_DNA"/>
</dbReference>
<organism evidence="1 2">
    <name type="scientific">Dictyobacter halimunensis</name>
    <dbReference type="NCBI Taxonomy" id="3026934"/>
    <lineage>
        <taxon>Bacteria</taxon>
        <taxon>Bacillati</taxon>
        <taxon>Chloroflexota</taxon>
        <taxon>Ktedonobacteria</taxon>
        <taxon>Ktedonobacterales</taxon>
        <taxon>Dictyobacteraceae</taxon>
        <taxon>Dictyobacter</taxon>
    </lineage>
</organism>
<reference evidence="1 2" key="1">
    <citation type="submission" date="2023-02" db="EMBL/GenBank/DDBJ databases">
        <title>Dictyobacter halimunensis sp. nov., a new member of the class Ktedonobacteria from forest soil in a geothermal area.</title>
        <authorList>
            <person name="Rachmania M.K."/>
            <person name="Ningsih F."/>
            <person name="Sakai Y."/>
            <person name="Yabe S."/>
            <person name="Yokota A."/>
            <person name="Sjamsuridzal W."/>
        </authorList>
    </citation>
    <scope>NUCLEOTIDE SEQUENCE [LARGE SCALE GENOMIC DNA]</scope>
    <source>
        <strain evidence="1 2">S3.2.2.5</strain>
    </source>
</reference>
<dbReference type="RefSeq" id="WP_338258187.1">
    <property type="nucleotide sequence ID" value="NZ_BSRI01000002.1"/>
</dbReference>
<evidence type="ECO:0000313" key="2">
    <source>
        <dbReference type="Proteomes" id="UP001344906"/>
    </source>
</evidence>
<dbReference type="Proteomes" id="UP001344906">
    <property type="component" value="Unassembled WGS sequence"/>
</dbReference>
<keyword evidence="2" id="KW-1185">Reference proteome</keyword>
<accession>A0ABQ6G535</accession>
<gene>
    <name evidence="1" type="ORF">KDH_77670</name>
</gene>
<sequence length="54" mass="5877">MLKEGICNLFKPESCKVKWGGKQGEIGGGLRHTRKLAFLGASALFISSHMSEAR</sequence>
<comment type="caution">
    <text evidence="1">The sequence shown here is derived from an EMBL/GenBank/DDBJ whole genome shotgun (WGS) entry which is preliminary data.</text>
</comment>
<protein>
    <submittedName>
        <fullName evidence="1">Uncharacterized protein</fullName>
    </submittedName>
</protein>